<protein>
    <submittedName>
        <fullName evidence="1">Uncharacterized protein</fullName>
    </submittedName>
</protein>
<dbReference type="KEGG" id="bpb:bpr_I0284"/>
<dbReference type="STRING" id="515622.bpr_I0284"/>
<gene>
    <name evidence="1" type="ordered locus">bpr_I0284</name>
</gene>
<dbReference type="AlphaFoldDB" id="E0RYF1"/>
<dbReference type="HOGENOM" id="CLU_3197243_0_0_9"/>
<proteinExistence type="predicted"/>
<evidence type="ECO:0000313" key="2">
    <source>
        <dbReference type="Proteomes" id="UP000001299"/>
    </source>
</evidence>
<accession>E0RYF1</accession>
<dbReference type="EMBL" id="CP001810">
    <property type="protein sequence ID" value="ADL33032.1"/>
    <property type="molecule type" value="Genomic_DNA"/>
</dbReference>
<name>E0RYF1_BUTPB</name>
<sequence>MSFSFVSIIFPSCFKQSFACIVKKCHGNIRKSHLPSQTRRAKTSV</sequence>
<reference evidence="1 2" key="1">
    <citation type="journal article" date="2010" name="PLoS ONE">
        <title>The glycobiome of the rumen bacterium Butyrivibrio proteoclasticus B316(T) highlights adaptation to a polysaccharide-rich environment.</title>
        <authorList>
            <person name="Kelly W.J."/>
            <person name="Leahy S.C."/>
            <person name="Altermann E."/>
            <person name="Yeoman C.J."/>
            <person name="Dunne J.C."/>
            <person name="Kong Z."/>
            <person name="Pacheco D.M."/>
            <person name="Li D."/>
            <person name="Noel S.J."/>
            <person name="Moon C.D."/>
            <person name="Cookson A.L."/>
            <person name="Attwood G.T."/>
        </authorList>
    </citation>
    <scope>NUCLEOTIDE SEQUENCE [LARGE SCALE GENOMIC DNA]</scope>
    <source>
        <strain evidence="2">ATCC 51982 / DSM 14932 / B316</strain>
    </source>
</reference>
<organism evidence="1 2">
    <name type="scientific">Butyrivibrio proteoclasticus (strain ATCC 51982 / DSM 14932 / B316)</name>
    <name type="common">Clostridium proteoclasticum</name>
    <dbReference type="NCBI Taxonomy" id="515622"/>
    <lineage>
        <taxon>Bacteria</taxon>
        <taxon>Bacillati</taxon>
        <taxon>Bacillota</taxon>
        <taxon>Clostridia</taxon>
        <taxon>Lachnospirales</taxon>
        <taxon>Lachnospiraceae</taxon>
        <taxon>Butyrivibrio</taxon>
    </lineage>
</organism>
<dbReference type="Proteomes" id="UP000001299">
    <property type="component" value="Chromosome 1"/>
</dbReference>
<evidence type="ECO:0000313" key="1">
    <source>
        <dbReference type="EMBL" id="ADL33032.1"/>
    </source>
</evidence>
<keyword evidence="2" id="KW-1185">Reference proteome</keyword>